<evidence type="ECO:0000313" key="9">
    <source>
        <dbReference type="EMBL" id="CCA77950.1"/>
    </source>
</evidence>
<dbReference type="InterPro" id="IPR000028">
    <property type="entry name" value="Chloroperoxidase"/>
</dbReference>
<evidence type="ECO:0000256" key="2">
    <source>
        <dbReference type="ARBA" id="ARBA00022559"/>
    </source>
</evidence>
<dbReference type="GO" id="GO:0004601">
    <property type="term" value="F:peroxidase activity"/>
    <property type="evidence" value="ECO:0007669"/>
    <property type="project" value="UniProtKB-KW"/>
</dbReference>
<keyword evidence="3" id="KW-0349">Heme</keyword>
<evidence type="ECO:0000256" key="7">
    <source>
        <dbReference type="ARBA" id="ARBA00025795"/>
    </source>
</evidence>
<dbReference type="SUPFAM" id="SSF47571">
    <property type="entry name" value="Cloroperoxidase"/>
    <property type="match status" value="1"/>
</dbReference>
<keyword evidence="10" id="KW-1185">Reference proteome</keyword>
<evidence type="ECO:0000256" key="4">
    <source>
        <dbReference type="ARBA" id="ARBA00022723"/>
    </source>
</evidence>
<dbReference type="PROSITE" id="PS51405">
    <property type="entry name" value="HEME_HALOPEROXIDASE"/>
    <property type="match status" value="1"/>
</dbReference>
<sequence length="262" mass="29074">MTPMTRLSLAAGRVLYIRRHYQSPPPARNLDMASTSYPFVAAGPDDSRSPCPALNALANHGYLPHDGKNISVFQLISALREVYGVSLPFAFGLAAGGVALCGKGFKLNLGDLCKHNAIEHDASLVHRDVRETGGPLATNKPDMELVKAIIDLSDGKYVTLDNLIKAKLAREDQAQIDNTHGYPNKLLRTFSHGELILIMELLQRDGPGVPVEWFREWIGNERIPEGWTKQGFGFWQTHTRGKKVSEEIQALHNESAKERRNK</sequence>
<evidence type="ECO:0000256" key="5">
    <source>
        <dbReference type="ARBA" id="ARBA00023002"/>
    </source>
</evidence>
<dbReference type="PANTHER" id="PTHR33577">
    <property type="entry name" value="STERIGMATOCYSTIN BIOSYNTHESIS PEROXIDASE STCC-RELATED"/>
    <property type="match status" value="1"/>
</dbReference>
<comment type="cofactor">
    <cofactor evidence="1">
        <name>heme b</name>
        <dbReference type="ChEBI" id="CHEBI:60344"/>
    </cofactor>
</comment>
<organism evidence="9 10">
    <name type="scientific">Serendipita indica (strain DSM 11827)</name>
    <name type="common">Root endophyte fungus</name>
    <name type="synonym">Piriformospora indica</name>
    <dbReference type="NCBI Taxonomy" id="1109443"/>
    <lineage>
        <taxon>Eukaryota</taxon>
        <taxon>Fungi</taxon>
        <taxon>Dikarya</taxon>
        <taxon>Basidiomycota</taxon>
        <taxon>Agaricomycotina</taxon>
        <taxon>Agaricomycetes</taxon>
        <taxon>Sebacinales</taxon>
        <taxon>Serendipitaceae</taxon>
        <taxon>Serendipita</taxon>
    </lineage>
</organism>
<dbReference type="Pfam" id="PF01328">
    <property type="entry name" value="Peroxidase_2"/>
    <property type="match status" value="1"/>
</dbReference>
<dbReference type="EMBL" id="CAFZ01001878">
    <property type="protein sequence ID" value="CCA77950.1"/>
    <property type="molecule type" value="Genomic_DNA"/>
</dbReference>
<gene>
    <name evidence="9" type="ORF">PIIN_00664</name>
</gene>
<name>G4U343_SERID</name>
<dbReference type="PANTHER" id="PTHR33577:SF9">
    <property type="entry name" value="PEROXIDASE STCC"/>
    <property type="match status" value="1"/>
</dbReference>
<dbReference type="Proteomes" id="UP000007148">
    <property type="component" value="Unassembled WGS sequence"/>
</dbReference>
<protein>
    <recommendedName>
        <fullName evidence="8">Heme haloperoxidase family profile domain-containing protein</fullName>
    </recommendedName>
</protein>
<evidence type="ECO:0000259" key="8">
    <source>
        <dbReference type="PROSITE" id="PS51405"/>
    </source>
</evidence>
<keyword evidence="4" id="KW-0479">Metal-binding</keyword>
<dbReference type="HOGENOM" id="CLU_050230_5_1_1"/>
<accession>G4U343</accession>
<dbReference type="GO" id="GO:0046872">
    <property type="term" value="F:metal ion binding"/>
    <property type="evidence" value="ECO:0007669"/>
    <property type="project" value="UniProtKB-KW"/>
</dbReference>
<reference evidence="9 10" key="1">
    <citation type="journal article" date="2011" name="PLoS Pathog.">
        <title>Endophytic Life Strategies Decoded by Genome and Transcriptome Analyses of the Mutualistic Root Symbiont Piriformospora indica.</title>
        <authorList>
            <person name="Zuccaro A."/>
            <person name="Lahrmann U."/>
            <person name="Guldener U."/>
            <person name="Langen G."/>
            <person name="Pfiffi S."/>
            <person name="Biedenkopf D."/>
            <person name="Wong P."/>
            <person name="Samans B."/>
            <person name="Grimm C."/>
            <person name="Basiewicz M."/>
            <person name="Murat C."/>
            <person name="Martin F."/>
            <person name="Kogel K.H."/>
        </authorList>
    </citation>
    <scope>NUCLEOTIDE SEQUENCE [LARGE SCALE GENOMIC DNA]</scope>
    <source>
        <strain evidence="9 10">DSM 11827</strain>
    </source>
</reference>
<dbReference type="InParanoid" id="G4U343"/>
<dbReference type="OrthoDB" id="407298at2759"/>
<feature type="domain" description="Heme haloperoxidase family profile" evidence="8">
    <location>
        <begin position="35"/>
        <end position="250"/>
    </location>
</feature>
<comment type="caution">
    <text evidence="9">The sequence shown here is derived from an EMBL/GenBank/DDBJ whole genome shotgun (WGS) entry which is preliminary data.</text>
</comment>
<dbReference type="OMA" id="FPTEFGW"/>
<keyword evidence="5" id="KW-0560">Oxidoreductase</keyword>
<keyword evidence="6" id="KW-0408">Iron</keyword>
<evidence type="ECO:0000256" key="6">
    <source>
        <dbReference type="ARBA" id="ARBA00023004"/>
    </source>
</evidence>
<proteinExistence type="inferred from homology"/>
<dbReference type="STRING" id="1109443.G4U343"/>
<dbReference type="InterPro" id="IPR036851">
    <property type="entry name" value="Chloroperoxidase-like_sf"/>
</dbReference>
<evidence type="ECO:0000256" key="3">
    <source>
        <dbReference type="ARBA" id="ARBA00022617"/>
    </source>
</evidence>
<evidence type="ECO:0000256" key="1">
    <source>
        <dbReference type="ARBA" id="ARBA00001970"/>
    </source>
</evidence>
<dbReference type="AlphaFoldDB" id="G4U343"/>
<evidence type="ECO:0000313" key="10">
    <source>
        <dbReference type="Proteomes" id="UP000007148"/>
    </source>
</evidence>
<comment type="similarity">
    <text evidence="7">Belongs to the chloroperoxidase family.</text>
</comment>
<dbReference type="eggNOG" id="ENOG502SEE2">
    <property type="taxonomic scope" value="Eukaryota"/>
</dbReference>
<keyword evidence="2" id="KW-0575">Peroxidase</keyword>
<dbReference type="Gene3D" id="1.10.489.10">
    <property type="entry name" value="Chloroperoxidase-like"/>
    <property type="match status" value="1"/>
</dbReference>